<dbReference type="VEuPathDB" id="AmoebaDB:FDP41_003021"/>
<keyword evidence="5" id="KW-1185">Reference proteome</keyword>
<reference evidence="4 5" key="1">
    <citation type="journal article" date="2019" name="Sci. Rep.">
        <title>Nanopore sequencing improves the draft genome of the human pathogenic amoeba Naegleria fowleri.</title>
        <authorList>
            <person name="Liechti N."/>
            <person name="Schurch N."/>
            <person name="Bruggmann R."/>
            <person name="Wittwer M."/>
        </authorList>
    </citation>
    <scope>NUCLEOTIDE SEQUENCE [LARGE SCALE GENOMIC DNA]</scope>
    <source>
        <strain evidence="4 5">ATCC 30894</strain>
    </source>
</reference>
<feature type="compositionally biased region" description="Polar residues" evidence="3">
    <location>
        <begin position="513"/>
        <end position="523"/>
    </location>
</feature>
<dbReference type="Pfam" id="PF24681">
    <property type="entry name" value="Kelch_KLHDC2_KLHL20_DRC7"/>
    <property type="match status" value="2"/>
</dbReference>
<proteinExistence type="predicted"/>
<evidence type="ECO:0000313" key="4">
    <source>
        <dbReference type="EMBL" id="KAF0977699.1"/>
    </source>
</evidence>
<dbReference type="AlphaFoldDB" id="A0A6A5BXN5"/>
<gene>
    <name evidence="4" type="ORF">FDP41_003021</name>
</gene>
<dbReference type="InterPro" id="IPR011043">
    <property type="entry name" value="Gal_Oxase/kelch_b-propeller"/>
</dbReference>
<accession>A0A6A5BXN5</accession>
<sequence length="693" mass="78632">MKIFQVEAVGDGPGGICYHVMEVIGSKFYVFLGQRHPKANPNSIYIFDMINQIWTCLEHQEGNAPTPRSMAASCVVGKNIYIFGGYSSNTNSENQSMSHVHHHNHASSENNTPSHVVYNGMYYFDTDTYRWIHIENNKNSLWPDPRAGAQMWHYNGKLYLLGGCQGRQLYFSTLYEYTIETNTWKIIETTCGENASCLDDLSSYELVHFNPVVHASNQNESFIQKPKRFCCFSANLIGNELFIFGGLYANEEMEHHQASNTLFVLDMDTMEWRRPHMASDNTLVPGARASHTLCDIGSCDLILTGGCDVVHNSDYDPHVYMLNVKEMKWYCLTDFFFGSHMPKLVGMSSVYCKETKQVFYLGGKGYDDVMNYHFYRIDTTLVKLIHEHEAYLSISNNGKHKNYGSTALAHKRSSLKVEKSSSHWSSKTSENKLVVETCRNDQEMSGYQSEAQNPSTREKRSKSSIITYSPIPKVDSSEGELLEFQNDGVKREEGSSSKRKAKKVKKPHRPNVNHPSLNVSVSSPMGLLDGKKSKKAIKIKRPLPSNSTSSHDSSSSFEEDTTNKMQQQDKLIHIRSKKSSSPKYAIKVSSIKRLGRVAGITHLTSEFVTNIQKSQFIFEEVVQRACQMTNDMNKKTITHGVVSRAFAAVIPFVKEIPKNDTNLEFAKAFNNDEEDEDLDEDYIEEDQDDLEDE</sequence>
<evidence type="ECO:0000256" key="3">
    <source>
        <dbReference type="SAM" id="MobiDB-lite"/>
    </source>
</evidence>
<dbReference type="InterPro" id="IPR006652">
    <property type="entry name" value="Kelch_1"/>
</dbReference>
<name>A0A6A5BXN5_NAEFO</name>
<feature type="compositionally biased region" description="Polar residues" evidence="3">
    <location>
        <begin position="443"/>
        <end position="455"/>
    </location>
</feature>
<dbReference type="PANTHER" id="PTHR46093">
    <property type="entry name" value="ACYL-COA-BINDING DOMAIN-CONTAINING PROTEIN 5"/>
    <property type="match status" value="1"/>
</dbReference>
<dbReference type="EMBL" id="VFQX01000033">
    <property type="protein sequence ID" value="KAF0977699.1"/>
    <property type="molecule type" value="Genomic_DNA"/>
</dbReference>
<feature type="region of interest" description="Disordered" evidence="3">
    <location>
        <begin position="667"/>
        <end position="693"/>
    </location>
</feature>
<dbReference type="Pfam" id="PF01344">
    <property type="entry name" value="Kelch_1"/>
    <property type="match status" value="1"/>
</dbReference>
<dbReference type="OrthoDB" id="10251809at2759"/>
<keyword evidence="1" id="KW-0880">Kelch repeat</keyword>
<dbReference type="RefSeq" id="XP_044562412.1">
    <property type="nucleotide sequence ID" value="XM_044706280.1"/>
</dbReference>
<dbReference type="Gene3D" id="2.120.10.80">
    <property type="entry name" value="Kelch-type beta propeller"/>
    <property type="match status" value="2"/>
</dbReference>
<dbReference type="VEuPathDB" id="AmoebaDB:NF0095830"/>
<organism evidence="4 5">
    <name type="scientific">Naegleria fowleri</name>
    <name type="common">Brain eating amoeba</name>
    <dbReference type="NCBI Taxonomy" id="5763"/>
    <lineage>
        <taxon>Eukaryota</taxon>
        <taxon>Discoba</taxon>
        <taxon>Heterolobosea</taxon>
        <taxon>Tetramitia</taxon>
        <taxon>Eutetramitia</taxon>
        <taxon>Vahlkampfiidae</taxon>
        <taxon>Naegleria</taxon>
    </lineage>
</organism>
<dbReference type="GeneID" id="68110239"/>
<dbReference type="SUPFAM" id="SSF50965">
    <property type="entry name" value="Galactose oxidase, central domain"/>
    <property type="match status" value="1"/>
</dbReference>
<feature type="region of interest" description="Disordered" evidence="3">
    <location>
        <begin position="443"/>
        <end position="471"/>
    </location>
</feature>
<feature type="compositionally biased region" description="Acidic residues" evidence="3">
    <location>
        <begin position="671"/>
        <end position="693"/>
    </location>
</feature>
<evidence type="ECO:0000313" key="5">
    <source>
        <dbReference type="Proteomes" id="UP000444721"/>
    </source>
</evidence>
<feature type="compositionally biased region" description="Basic residues" evidence="3">
    <location>
        <begin position="497"/>
        <end position="511"/>
    </location>
</feature>
<dbReference type="PANTHER" id="PTHR46093:SF18">
    <property type="entry name" value="FIBRONECTIN TYPE-III DOMAIN-CONTAINING PROTEIN"/>
    <property type="match status" value="1"/>
</dbReference>
<comment type="caution">
    <text evidence="4">The sequence shown here is derived from an EMBL/GenBank/DDBJ whole genome shotgun (WGS) entry which is preliminary data.</text>
</comment>
<dbReference type="VEuPathDB" id="AmoebaDB:NF0095820"/>
<feature type="region of interest" description="Disordered" evidence="3">
    <location>
        <begin position="485"/>
        <end position="578"/>
    </location>
</feature>
<evidence type="ECO:0000256" key="1">
    <source>
        <dbReference type="ARBA" id="ARBA00022441"/>
    </source>
</evidence>
<protein>
    <submittedName>
        <fullName evidence="4">Uncharacterized protein</fullName>
    </submittedName>
</protein>
<keyword evidence="2" id="KW-0677">Repeat</keyword>
<evidence type="ECO:0000256" key="2">
    <source>
        <dbReference type="ARBA" id="ARBA00022737"/>
    </source>
</evidence>
<dbReference type="VEuPathDB" id="AmoebaDB:NfTy_058420"/>
<feature type="compositionally biased region" description="Basic residues" evidence="3">
    <location>
        <begin position="532"/>
        <end position="541"/>
    </location>
</feature>
<dbReference type="Proteomes" id="UP000444721">
    <property type="component" value="Unassembled WGS sequence"/>
</dbReference>
<feature type="compositionally biased region" description="Low complexity" evidence="3">
    <location>
        <begin position="545"/>
        <end position="556"/>
    </location>
</feature>
<feature type="region of interest" description="Disordered" evidence="3">
    <location>
        <begin position="93"/>
        <end position="112"/>
    </location>
</feature>
<dbReference type="InterPro" id="IPR015915">
    <property type="entry name" value="Kelch-typ_b-propeller"/>
</dbReference>